<comment type="similarity">
    <text evidence="3">Belongs to the secreted LysM effector family.</text>
</comment>
<keyword evidence="5" id="KW-0732">Signal</keyword>
<evidence type="ECO:0000256" key="1">
    <source>
        <dbReference type="ARBA" id="ARBA00022669"/>
    </source>
</evidence>
<feature type="chain" id="PRO_5029540355" evidence="5">
    <location>
        <begin position="20"/>
        <end position="354"/>
    </location>
</feature>
<dbReference type="Proteomes" id="UP000011096">
    <property type="component" value="Unassembled WGS sequence"/>
</dbReference>
<feature type="signal peptide" evidence="5">
    <location>
        <begin position="1"/>
        <end position="19"/>
    </location>
</feature>
<reference evidence="7 8" key="2">
    <citation type="submission" date="2020-04" db="EMBL/GenBank/DDBJ databases">
        <title>Genome sequencing and assembly of multiple isolates from the Colletotrichum gloeosporioides species complex.</title>
        <authorList>
            <person name="Gan P."/>
            <person name="Shirasu K."/>
        </authorList>
    </citation>
    <scope>NUCLEOTIDE SEQUENCE [LARGE SCALE GENOMIC DNA]</scope>
    <source>
        <strain evidence="7 8">Nara gc5</strain>
    </source>
</reference>
<evidence type="ECO:0000313" key="8">
    <source>
        <dbReference type="Proteomes" id="UP000011096"/>
    </source>
</evidence>
<dbReference type="OrthoDB" id="2281372at2759"/>
<evidence type="ECO:0000256" key="5">
    <source>
        <dbReference type="SAM" id="SignalP"/>
    </source>
</evidence>
<evidence type="ECO:0000256" key="3">
    <source>
        <dbReference type="ARBA" id="ARBA00044955"/>
    </source>
</evidence>
<reference evidence="7 8" key="1">
    <citation type="submission" date="2012-08" db="EMBL/GenBank/DDBJ databases">
        <authorList>
            <person name="Gan P.H.P."/>
            <person name="Ikeda K."/>
            <person name="Irieda H."/>
            <person name="Narusaka M."/>
            <person name="O'Connell R.J."/>
            <person name="Narusaka Y."/>
            <person name="Takano Y."/>
            <person name="Kubo Y."/>
            <person name="Shirasu K."/>
        </authorList>
    </citation>
    <scope>NUCLEOTIDE SEQUENCE [LARGE SCALE GENOMIC DNA]</scope>
    <source>
        <strain evidence="7 8">Nara gc5</strain>
    </source>
</reference>
<comment type="caution">
    <text evidence="7">The sequence shown here is derived from an EMBL/GenBank/DDBJ whole genome shotgun (WGS) entry which is preliminary data.</text>
</comment>
<dbReference type="PROSITE" id="PS51782">
    <property type="entry name" value="LYSM"/>
    <property type="match status" value="3"/>
</dbReference>
<evidence type="ECO:0000313" key="7">
    <source>
        <dbReference type="EMBL" id="KAF4474270.1"/>
    </source>
</evidence>
<feature type="region of interest" description="Disordered" evidence="4">
    <location>
        <begin position="101"/>
        <end position="141"/>
    </location>
</feature>
<keyword evidence="8" id="KW-1185">Reference proteome</keyword>
<sequence>MPRLSVLAALGLLVAQSTAISVKRVERLAPRRFDSSVPFYDHDSNTPSDCTLWWNSDDGLSCDTVLIIAGISAAQLTALNPSVKTCGDWKVDHSYCIESASGFPEPPTPPTPTTTTSKAPGTTPSPTTPANGVTTPDPAQPGMVDNCNRFYKVVAGDTCTTIASKNGVTIAQLAAWNTQIGGAACTGIWAEYYVCTGIIGGSPTQPSPTATPNPTPQPIQDGMVDNCNRWHLVKAGDTCSTIASSVGVTVAQLATWNKGIGGTACTGMWAGYYLCTGVSGGSGTTPPPANTTPQPIQDGMVSNCKKFHFVQSGQNCDSISKQYGITVANFIKWNPAAGASCTGLWANTYACVGL</sequence>
<dbReference type="InParanoid" id="A0A7J6IEH6"/>
<dbReference type="EMBL" id="ANPB02000011">
    <property type="protein sequence ID" value="KAF4474270.1"/>
    <property type="molecule type" value="Genomic_DNA"/>
</dbReference>
<dbReference type="GO" id="GO:0008061">
    <property type="term" value="F:chitin binding"/>
    <property type="evidence" value="ECO:0007669"/>
    <property type="project" value="UniProtKB-KW"/>
</dbReference>
<feature type="domain" description="LysM" evidence="6">
    <location>
        <begin position="229"/>
        <end position="276"/>
    </location>
</feature>
<keyword evidence="1" id="KW-0147">Chitin-binding</keyword>
<feature type="domain" description="LysM" evidence="6">
    <location>
        <begin position="149"/>
        <end position="196"/>
    </location>
</feature>
<protein>
    <submittedName>
        <fullName evidence="7">LysM domain-containing protein</fullName>
    </submittedName>
</protein>
<name>A0A7J6IEH6_COLFN</name>
<gene>
    <name evidence="7" type="ORF">CGGC5_v016682</name>
</gene>
<evidence type="ECO:0000256" key="4">
    <source>
        <dbReference type="SAM" id="MobiDB-lite"/>
    </source>
</evidence>
<proteinExistence type="inferred from homology"/>
<dbReference type="CDD" id="cd00118">
    <property type="entry name" value="LysM"/>
    <property type="match status" value="3"/>
</dbReference>
<dbReference type="InterPro" id="IPR036779">
    <property type="entry name" value="LysM_dom_sf"/>
</dbReference>
<dbReference type="Gene3D" id="3.10.350.10">
    <property type="entry name" value="LysM domain"/>
    <property type="match status" value="3"/>
</dbReference>
<dbReference type="InterPro" id="IPR052210">
    <property type="entry name" value="LysM1-like"/>
</dbReference>
<dbReference type="SUPFAM" id="SSF54106">
    <property type="entry name" value="LysM domain"/>
    <property type="match status" value="3"/>
</dbReference>
<evidence type="ECO:0000259" key="6">
    <source>
        <dbReference type="PROSITE" id="PS51782"/>
    </source>
</evidence>
<dbReference type="AlphaFoldDB" id="A0A7J6IEH6"/>
<accession>A0A7J6IEH6</accession>
<keyword evidence="2" id="KW-0843">Virulence</keyword>
<dbReference type="InterPro" id="IPR018392">
    <property type="entry name" value="LysM"/>
</dbReference>
<feature type="domain" description="LysM" evidence="6">
    <location>
        <begin position="306"/>
        <end position="352"/>
    </location>
</feature>
<dbReference type="RefSeq" id="XP_031883946.1">
    <property type="nucleotide sequence ID" value="XM_032037278.1"/>
</dbReference>
<organism evidence="7 8">
    <name type="scientific">Colletotrichum fructicola (strain Nara gc5)</name>
    <name type="common">Anthracnose fungus</name>
    <name type="synonym">Colletotrichum gloeosporioides (strain Nara gc5)</name>
    <dbReference type="NCBI Taxonomy" id="1213859"/>
    <lineage>
        <taxon>Eukaryota</taxon>
        <taxon>Fungi</taxon>
        <taxon>Dikarya</taxon>
        <taxon>Ascomycota</taxon>
        <taxon>Pezizomycotina</taxon>
        <taxon>Sordariomycetes</taxon>
        <taxon>Hypocreomycetidae</taxon>
        <taxon>Glomerellales</taxon>
        <taxon>Glomerellaceae</taxon>
        <taxon>Colletotrichum</taxon>
        <taxon>Colletotrichum gloeosporioides species complex</taxon>
    </lineage>
</organism>
<dbReference type="Pfam" id="PF01476">
    <property type="entry name" value="LysM"/>
    <property type="match status" value="3"/>
</dbReference>
<dbReference type="SMART" id="SM00257">
    <property type="entry name" value="LysM"/>
    <property type="match status" value="3"/>
</dbReference>
<dbReference type="GeneID" id="43621258"/>
<evidence type="ECO:0000256" key="2">
    <source>
        <dbReference type="ARBA" id="ARBA00023026"/>
    </source>
</evidence>
<dbReference type="PANTHER" id="PTHR34997:SF1">
    <property type="entry name" value="PEPTIDOGLYCAN-BINDING LYSIN DOMAIN"/>
    <property type="match status" value="1"/>
</dbReference>
<dbReference type="PANTHER" id="PTHR34997">
    <property type="entry name" value="AM15"/>
    <property type="match status" value="1"/>
</dbReference>
<feature type="compositionally biased region" description="Low complexity" evidence="4">
    <location>
        <begin position="113"/>
        <end position="129"/>
    </location>
</feature>